<dbReference type="Gene3D" id="3.40.50.360">
    <property type="match status" value="1"/>
</dbReference>
<reference evidence="1" key="1">
    <citation type="submission" date="2019-08" db="EMBL/GenBank/DDBJ databases">
        <authorList>
            <person name="Kucharzyk K."/>
            <person name="Murdoch R.W."/>
            <person name="Higgins S."/>
            <person name="Loffler F."/>
        </authorList>
    </citation>
    <scope>NUCLEOTIDE SEQUENCE</scope>
</reference>
<protein>
    <recommendedName>
        <fullName evidence="2">NADPH-dependent FMN reductase-like domain-containing protein</fullName>
    </recommendedName>
</protein>
<evidence type="ECO:0008006" key="2">
    <source>
        <dbReference type="Google" id="ProtNLM"/>
    </source>
</evidence>
<name>A0A645FGR0_9ZZZZ</name>
<organism evidence="1">
    <name type="scientific">bioreactor metagenome</name>
    <dbReference type="NCBI Taxonomy" id="1076179"/>
    <lineage>
        <taxon>unclassified sequences</taxon>
        <taxon>metagenomes</taxon>
        <taxon>ecological metagenomes</taxon>
    </lineage>
</organism>
<dbReference type="InterPro" id="IPR029039">
    <property type="entry name" value="Flavoprotein-like_sf"/>
</dbReference>
<comment type="caution">
    <text evidence="1">The sequence shown here is derived from an EMBL/GenBank/DDBJ whole genome shotgun (WGS) entry which is preliminary data.</text>
</comment>
<sequence>MKLVLHDLPHGVPENMVNDGDRIVSATGPKAPCVGCFGCWLKTPSSCVLRDRIGDMANYLAECEELLIISKTYIGGLAPDTKNLLDRSIGYLLPFMRTLKLPDENGKLRKEQHHALRYKKSFRITLVAYGKEAFEEEEKKSIIAYIRAVSINFNGQEPAVHFVKEPEELLL</sequence>
<dbReference type="SUPFAM" id="SSF52218">
    <property type="entry name" value="Flavoproteins"/>
    <property type="match status" value="1"/>
</dbReference>
<dbReference type="AlphaFoldDB" id="A0A645FGR0"/>
<proteinExistence type="predicted"/>
<evidence type="ECO:0000313" key="1">
    <source>
        <dbReference type="EMBL" id="MPN13595.1"/>
    </source>
</evidence>
<accession>A0A645FGR0</accession>
<gene>
    <name evidence="1" type="ORF">SDC9_160917</name>
</gene>
<dbReference type="EMBL" id="VSSQ01060108">
    <property type="protein sequence ID" value="MPN13595.1"/>
    <property type="molecule type" value="Genomic_DNA"/>
</dbReference>